<dbReference type="EMBL" id="FOHK01000003">
    <property type="protein sequence ID" value="SET00986.1"/>
    <property type="molecule type" value="Genomic_DNA"/>
</dbReference>
<evidence type="ECO:0000256" key="1">
    <source>
        <dbReference type="ARBA" id="ARBA00007884"/>
    </source>
</evidence>
<dbReference type="InterPro" id="IPR039131">
    <property type="entry name" value="NDUFAF1"/>
</dbReference>
<evidence type="ECO:0000259" key="2">
    <source>
        <dbReference type="Pfam" id="PF08547"/>
    </source>
</evidence>
<reference evidence="3 4" key="1">
    <citation type="submission" date="2016-10" db="EMBL/GenBank/DDBJ databases">
        <authorList>
            <person name="de Groot N.N."/>
        </authorList>
    </citation>
    <scope>NUCLEOTIDE SEQUENCE [LARGE SCALE GENOMIC DNA]</scope>
    <source>
        <strain evidence="3 4">DSM 19706</strain>
    </source>
</reference>
<sequence>MIIPIATLLITPAAGDMLVTDFSNQHQLRWQIVNDTVMGGRSSASFVEENNEAIFRGNLSLENYGGFASIRAAIKPINKAASKVAITVKGDGRDYQLRLYSRLYSGQVSYRHMFTTTEEYQTIMLPMDAFIATYRGRLLTELDPIAWQQVIGVGFMLADKKPGDFALTIKDIRFMP</sequence>
<dbReference type="Proteomes" id="UP000199308">
    <property type="component" value="Unassembled WGS sequence"/>
</dbReference>
<evidence type="ECO:0000313" key="3">
    <source>
        <dbReference type="EMBL" id="SET00986.1"/>
    </source>
</evidence>
<accession>A0A1I0B2L7</accession>
<dbReference type="STRING" id="349064.SAMN05660429_00905"/>
<dbReference type="InterPro" id="IPR008979">
    <property type="entry name" value="Galactose-bd-like_sf"/>
</dbReference>
<dbReference type="InterPro" id="IPR013857">
    <property type="entry name" value="NADH-UbQ_OxRdtase-assoc_prot30"/>
</dbReference>
<protein>
    <submittedName>
        <fullName evidence="3">Complex I intermediate-associated protein 30 (CIA30)</fullName>
    </submittedName>
</protein>
<gene>
    <name evidence="3" type="ORF">SAMN05660429_00905</name>
</gene>
<evidence type="ECO:0000313" key="4">
    <source>
        <dbReference type="Proteomes" id="UP000199308"/>
    </source>
</evidence>
<dbReference type="RefSeq" id="WP_286219625.1">
    <property type="nucleotide sequence ID" value="NZ_AP027363.1"/>
</dbReference>
<dbReference type="Pfam" id="PF08547">
    <property type="entry name" value="CIA30"/>
    <property type="match status" value="1"/>
</dbReference>
<dbReference type="SUPFAM" id="SSF49785">
    <property type="entry name" value="Galactose-binding domain-like"/>
    <property type="match status" value="1"/>
</dbReference>
<organism evidence="3 4">
    <name type="scientific">Thalassotalea agarivorans</name>
    <name type="common">Thalassomonas agarivorans</name>
    <dbReference type="NCBI Taxonomy" id="349064"/>
    <lineage>
        <taxon>Bacteria</taxon>
        <taxon>Pseudomonadati</taxon>
        <taxon>Pseudomonadota</taxon>
        <taxon>Gammaproteobacteria</taxon>
        <taxon>Alteromonadales</taxon>
        <taxon>Colwelliaceae</taxon>
        <taxon>Thalassotalea</taxon>
    </lineage>
</organism>
<dbReference type="PANTHER" id="PTHR13194:SF19">
    <property type="entry name" value="NAD(P)-BINDING ROSSMANN-FOLD SUPERFAMILY PROTEIN"/>
    <property type="match status" value="1"/>
</dbReference>
<keyword evidence="4" id="KW-1185">Reference proteome</keyword>
<comment type="similarity">
    <text evidence="1">Belongs to the CIA30 family.</text>
</comment>
<dbReference type="AlphaFoldDB" id="A0A1I0B2L7"/>
<name>A0A1I0B2L7_THASX</name>
<dbReference type="PANTHER" id="PTHR13194">
    <property type="entry name" value="COMPLEX I INTERMEDIATE-ASSOCIATED PROTEIN 30"/>
    <property type="match status" value="1"/>
</dbReference>
<proteinExistence type="inferred from homology"/>
<feature type="domain" description="NADH:ubiquinone oxidoreductase intermediate-associated protein 30" evidence="2">
    <location>
        <begin position="21"/>
        <end position="169"/>
    </location>
</feature>